<accession>A0AAP0J5F0</accession>
<evidence type="ECO:0000256" key="3">
    <source>
        <dbReference type="ARBA" id="ARBA00022676"/>
    </source>
</evidence>
<dbReference type="EMBL" id="JBBNAF010000007">
    <property type="protein sequence ID" value="KAK9127738.1"/>
    <property type="molecule type" value="Genomic_DNA"/>
</dbReference>
<evidence type="ECO:0000256" key="7">
    <source>
        <dbReference type="ARBA" id="ARBA00022989"/>
    </source>
</evidence>
<dbReference type="CDD" id="cd19952">
    <property type="entry name" value="GT29"/>
    <property type="match status" value="1"/>
</dbReference>
<evidence type="ECO:0000313" key="12">
    <source>
        <dbReference type="Proteomes" id="UP001420932"/>
    </source>
</evidence>
<evidence type="ECO:0000256" key="5">
    <source>
        <dbReference type="ARBA" id="ARBA00022692"/>
    </source>
</evidence>
<evidence type="ECO:0000256" key="8">
    <source>
        <dbReference type="ARBA" id="ARBA00023034"/>
    </source>
</evidence>
<keyword evidence="3" id="KW-0328">Glycosyltransferase</keyword>
<keyword evidence="6" id="KW-0735">Signal-anchor</keyword>
<dbReference type="PANTHER" id="PTHR46779:SF1">
    <property type="entry name" value="BETA-1,6-GALACTOSYLTRANSFERASE GALT29A"/>
    <property type="match status" value="1"/>
</dbReference>
<keyword evidence="12" id="KW-1185">Reference proteome</keyword>
<comment type="similarity">
    <text evidence="2">Belongs to the glycosyltransferase 29 family.</text>
</comment>
<evidence type="ECO:0000256" key="10">
    <source>
        <dbReference type="ARBA" id="ARBA00023180"/>
    </source>
</evidence>
<dbReference type="GO" id="GO:0000139">
    <property type="term" value="C:Golgi membrane"/>
    <property type="evidence" value="ECO:0007669"/>
    <property type="project" value="UniProtKB-SubCell"/>
</dbReference>
<keyword evidence="9" id="KW-0472">Membrane</keyword>
<evidence type="ECO:0000256" key="6">
    <source>
        <dbReference type="ARBA" id="ARBA00022968"/>
    </source>
</evidence>
<comment type="subcellular location">
    <subcellularLocation>
        <location evidence="1">Golgi apparatus membrane</location>
        <topology evidence="1">Single-pass type II membrane protein</topology>
    </subcellularLocation>
</comment>
<keyword evidence="7" id="KW-1133">Transmembrane helix</keyword>
<dbReference type="GO" id="GO:0008373">
    <property type="term" value="F:sialyltransferase activity"/>
    <property type="evidence" value="ECO:0007669"/>
    <property type="project" value="InterPro"/>
</dbReference>
<evidence type="ECO:0000313" key="11">
    <source>
        <dbReference type="EMBL" id="KAK9127738.1"/>
    </source>
</evidence>
<sequence length="425" mass="48441">MLKVYDNDEIFDRKCFMLPNLAYIVNSSGEMIRNSLRLRFGLLILVATVTTLTCRIAVRRGFVAVGGVDNELVSVSGSVAATTPSSLNTTFLKFAVADIGEAKERKEVEQLLEGNLGSQLRSRSISSWRRENHLEVRPRGSVIGSIPIRTPKYFWNWYEFRRVLRDWYRRKRFEPEIMNQLVELVKGPIDRHYGFSNSDHRYGSCAVVGNSGILLQSEYGKLIDSHEAVIRLNNARIKGFERSVGSKTSISFVNSNILHLCARREGCFCHPYGDNVPLVMYICQPVHFMDFTVCNSTNKSPLLITDARFDLLCARIVKYYSLKEFVEETGKSPIEWAPAHDGSLFHYSSGMQAVMLALGICDKVSIFGFGKSATAKHHYHTNQKAELHLHDYEAEYAFYRDLVERSQVIPFLDDKFKIPPVIVYH</sequence>
<evidence type="ECO:0000256" key="1">
    <source>
        <dbReference type="ARBA" id="ARBA00004323"/>
    </source>
</evidence>
<dbReference type="Proteomes" id="UP001420932">
    <property type="component" value="Unassembled WGS sequence"/>
</dbReference>
<protein>
    <submittedName>
        <fullName evidence="11">Uncharacterized protein</fullName>
    </submittedName>
</protein>
<evidence type="ECO:0000256" key="2">
    <source>
        <dbReference type="ARBA" id="ARBA00006003"/>
    </source>
</evidence>
<name>A0AAP0J5F0_9MAGN</name>
<organism evidence="11 12">
    <name type="scientific">Stephania yunnanensis</name>
    <dbReference type="NCBI Taxonomy" id="152371"/>
    <lineage>
        <taxon>Eukaryota</taxon>
        <taxon>Viridiplantae</taxon>
        <taxon>Streptophyta</taxon>
        <taxon>Embryophyta</taxon>
        <taxon>Tracheophyta</taxon>
        <taxon>Spermatophyta</taxon>
        <taxon>Magnoliopsida</taxon>
        <taxon>Ranunculales</taxon>
        <taxon>Menispermaceae</taxon>
        <taxon>Menispermoideae</taxon>
        <taxon>Cissampelideae</taxon>
        <taxon>Stephania</taxon>
    </lineage>
</organism>
<keyword evidence="8" id="KW-0333">Golgi apparatus</keyword>
<keyword evidence="5" id="KW-0812">Transmembrane</keyword>
<dbReference type="Pfam" id="PF00777">
    <property type="entry name" value="Glyco_transf_29"/>
    <property type="match status" value="1"/>
</dbReference>
<comment type="caution">
    <text evidence="11">The sequence shown here is derived from an EMBL/GenBank/DDBJ whole genome shotgun (WGS) entry which is preliminary data.</text>
</comment>
<evidence type="ECO:0000256" key="4">
    <source>
        <dbReference type="ARBA" id="ARBA00022679"/>
    </source>
</evidence>
<reference evidence="11 12" key="1">
    <citation type="submission" date="2024-01" db="EMBL/GenBank/DDBJ databases">
        <title>Genome assemblies of Stephania.</title>
        <authorList>
            <person name="Yang L."/>
        </authorList>
    </citation>
    <scope>NUCLEOTIDE SEQUENCE [LARGE SCALE GENOMIC DNA]</scope>
    <source>
        <strain evidence="11">YNDBR</strain>
        <tissue evidence="11">Leaf</tissue>
    </source>
</reference>
<dbReference type="InterPro" id="IPR001675">
    <property type="entry name" value="Glyco_trans_29"/>
</dbReference>
<dbReference type="InterPro" id="IPR038578">
    <property type="entry name" value="GT29-like_sf"/>
</dbReference>
<dbReference type="Gene3D" id="3.90.1480.20">
    <property type="entry name" value="Glycosyl transferase family 29"/>
    <property type="match status" value="1"/>
</dbReference>
<evidence type="ECO:0000256" key="9">
    <source>
        <dbReference type="ARBA" id="ARBA00023136"/>
    </source>
</evidence>
<gene>
    <name evidence="11" type="ORF">Syun_016535</name>
</gene>
<keyword evidence="10" id="KW-0325">Glycoprotein</keyword>
<proteinExistence type="inferred from homology"/>
<dbReference type="AlphaFoldDB" id="A0AAP0J5F0"/>
<keyword evidence="4" id="KW-0808">Transferase</keyword>
<dbReference type="PANTHER" id="PTHR46779">
    <property type="entry name" value="BETA-1,6-GALACTOSYLTRANSFERASE GALT29A"/>
    <property type="match status" value="1"/>
</dbReference>